<dbReference type="KEGG" id="pgri:PgNI_01303"/>
<dbReference type="GO" id="GO:0008033">
    <property type="term" value="P:tRNA processing"/>
    <property type="evidence" value="ECO:0007669"/>
    <property type="project" value="InterPro"/>
</dbReference>
<reference evidence="3" key="1">
    <citation type="journal article" date="2019" name="Mol. Biol. Evol.">
        <title>Blast fungal genomes show frequent chromosomal changes, gene gains and losses, and effector gene turnover.</title>
        <authorList>
            <person name="Gomez Luciano L.B."/>
            <person name="Jason Tsai I."/>
            <person name="Chuma I."/>
            <person name="Tosa Y."/>
            <person name="Chen Y.H."/>
            <person name="Li J.Y."/>
            <person name="Li M.Y."/>
            <person name="Jade Lu M.Y."/>
            <person name="Nakayashiki H."/>
            <person name="Li W.H."/>
        </authorList>
    </citation>
    <scope>NUCLEOTIDE SEQUENCE</scope>
    <source>
        <strain evidence="3">NI907</strain>
    </source>
</reference>
<dbReference type="Proteomes" id="UP000515153">
    <property type="component" value="Unplaced"/>
</dbReference>
<dbReference type="GO" id="GO:0005829">
    <property type="term" value="C:cytosol"/>
    <property type="evidence" value="ECO:0007669"/>
    <property type="project" value="TreeGrafter"/>
</dbReference>
<dbReference type="AlphaFoldDB" id="A0A6P8BFC3"/>
<dbReference type="GO" id="GO:0005655">
    <property type="term" value="C:nucleolar ribonuclease P complex"/>
    <property type="evidence" value="ECO:0007669"/>
    <property type="project" value="TreeGrafter"/>
</dbReference>
<dbReference type="Pfam" id="PF08228">
    <property type="entry name" value="RNase_P_pop3"/>
    <property type="match status" value="1"/>
</dbReference>
<sequence>MERKRLLHQLDTPYSAVQWPHVLPEDQDTVLELLCSLLSPLGDYRRAHLVPSKGKRSKKKSKKQASDGQPPGSERPRPPPPELSAFVDIGLANITRCLQEDSGSSIISPSGDEKSHENLKGTPYAMILVARSGHSSAFHSHFPQMVAMASQSRPNQPAIRLVGFSKSCEDRLSDCLGIPRVSSVALRAGAPLSKPLIGFVRQNVPAIEIPWVEEVAAGYQETKIKTIEAPVGRKKQRIGKT</sequence>
<reference evidence="3" key="3">
    <citation type="submission" date="2025-08" db="UniProtKB">
        <authorList>
            <consortium name="RefSeq"/>
        </authorList>
    </citation>
    <scope>IDENTIFICATION</scope>
    <source>
        <strain evidence="3">NI907</strain>
    </source>
</reference>
<dbReference type="GO" id="GO:0034965">
    <property type="term" value="P:intronic box C/D snoRNA processing"/>
    <property type="evidence" value="ECO:0007669"/>
    <property type="project" value="TreeGrafter"/>
</dbReference>
<reference evidence="3" key="2">
    <citation type="submission" date="2019-10" db="EMBL/GenBank/DDBJ databases">
        <authorList>
            <consortium name="NCBI Genome Project"/>
        </authorList>
    </citation>
    <scope>NUCLEOTIDE SEQUENCE</scope>
    <source>
        <strain evidence="3">NI907</strain>
    </source>
</reference>
<dbReference type="GO" id="GO:0006364">
    <property type="term" value="P:rRNA processing"/>
    <property type="evidence" value="ECO:0007669"/>
    <property type="project" value="InterPro"/>
</dbReference>
<feature type="region of interest" description="Disordered" evidence="1">
    <location>
        <begin position="48"/>
        <end position="85"/>
    </location>
</feature>
<dbReference type="GO" id="GO:0000172">
    <property type="term" value="C:ribonuclease MRP complex"/>
    <property type="evidence" value="ECO:0007669"/>
    <property type="project" value="TreeGrafter"/>
</dbReference>
<evidence type="ECO:0000313" key="2">
    <source>
        <dbReference type="Proteomes" id="UP000515153"/>
    </source>
</evidence>
<dbReference type="PANTHER" id="PTHR28272">
    <property type="entry name" value="RIBONUCLEASES P/MRP PROTEIN SUBUNIT POP3"/>
    <property type="match status" value="1"/>
</dbReference>
<dbReference type="GO" id="GO:0000171">
    <property type="term" value="F:ribonuclease MRP activity"/>
    <property type="evidence" value="ECO:0007669"/>
    <property type="project" value="TreeGrafter"/>
</dbReference>
<dbReference type="GO" id="GO:0004526">
    <property type="term" value="F:ribonuclease P activity"/>
    <property type="evidence" value="ECO:0007669"/>
    <property type="project" value="TreeGrafter"/>
</dbReference>
<accession>A0A6P8BFC3</accession>
<dbReference type="RefSeq" id="XP_030985910.1">
    <property type="nucleotide sequence ID" value="XM_031121376.1"/>
</dbReference>
<dbReference type="GeneID" id="41956290"/>
<protein>
    <submittedName>
        <fullName evidence="3">Uncharacterized protein</fullName>
    </submittedName>
</protein>
<name>A0A6P8BFC3_PYRGI</name>
<evidence type="ECO:0000313" key="3">
    <source>
        <dbReference type="RefSeq" id="XP_030985910.1"/>
    </source>
</evidence>
<proteinExistence type="predicted"/>
<gene>
    <name evidence="3" type="ORF">PgNI_01303</name>
</gene>
<keyword evidence="2" id="KW-1185">Reference proteome</keyword>
<dbReference type="PANTHER" id="PTHR28272:SF1">
    <property type="entry name" value="RIBONUCLEASES P_MRP PROTEIN SUBUNIT POP3"/>
    <property type="match status" value="1"/>
</dbReference>
<feature type="compositionally biased region" description="Basic residues" evidence="1">
    <location>
        <begin position="53"/>
        <end position="63"/>
    </location>
</feature>
<evidence type="ECO:0000256" key="1">
    <source>
        <dbReference type="SAM" id="MobiDB-lite"/>
    </source>
</evidence>
<dbReference type="InterPro" id="IPR013241">
    <property type="entry name" value="RNase_P_Pop3"/>
</dbReference>
<organism evidence="2 3">
    <name type="scientific">Pyricularia grisea</name>
    <name type="common">Crabgrass-specific blast fungus</name>
    <name type="synonym">Magnaporthe grisea</name>
    <dbReference type="NCBI Taxonomy" id="148305"/>
    <lineage>
        <taxon>Eukaryota</taxon>
        <taxon>Fungi</taxon>
        <taxon>Dikarya</taxon>
        <taxon>Ascomycota</taxon>
        <taxon>Pezizomycotina</taxon>
        <taxon>Sordariomycetes</taxon>
        <taxon>Sordariomycetidae</taxon>
        <taxon>Magnaporthales</taxon>
        <taxon>Pyriculariaceae</taxon>
        <taxon>Pyricularia</taxon>
    </lineage>
</organism>